<evidence type="ECO:0000256" key="1">
    <source>
        <dbReference type="SAM" id="Phobius"/>
    </source>
</evidence>
<name>A0ABS3S3U9_9ACTN</name>
<proteinExistence type="predicted"/>
<evidence type="ECO:0000313" key="3">
    <source>
        <dbReference type="Proteomes" id="UP000680206"/>
    </source>
</evidence>
<keyword evidence="1" id="KW-0812">Transmembrane</keyword>
<organism evidence="2 3">
    <name type="scientific">Actinomadura violacea</name>
    <dbReference type="NCBI Taxonomy" id="2819934"/>
    <lineage>
        <taxon>Bacteria</taxon>
        <taxon>Bacillati</taxon>
        <taxon>Actinomycetota</taxon>
        <taxon>Actinomycetes</taxon>
        <taxon>Streptosporangiales</taxon>
        <taxon>Thermomonosporaceae</taxon>
        <taxon>Actinomadura</taxon>
    </lineage>
</organism>
<keyword evidence="1" id="KW-0472">Membrane</keyword>
<keyword evidence="3" id="KW-1185">Reference proteome</keyword>
<comment type="caution">
    <text evidence="2">The sequence shown here is derived from an EMBL/GenBank/DDBJ whole genome shotgun (WGS) entry which is preliminary data.</text>
</comment>
<accession>A0ABS3S3U9</accession>
<sequence length="62" mass="6678">MDTTGTGNTARWTLLGLLLGVNVVSNILLKGSWLELPVSIVSGLGVVAVIADYLVRGRRRER</sequence>
<dbReference type="Proteomes" id="UP000680206">
    <property type="component" value="Unassembled WGS sequence"/>
</dbReference>
<gene>
    <name evidence="2" type="ORF">J4709_39485</name>
</gene>
<protein>
    <submittedName>
        <fullName evidence="2">Uncharacterized protein</fullName>
    </submittedName>
</protein>
<evidence type="ECO:0000313" key="2">
    <source>
        <dbReference type="EMBL" id="MBO2463670.1"/>
    </source>
</evidence>
<feature type="transmembrane region" description="Helical" evidence="1">
    <location>
        <begin position="12"/>
        <end position="30"/>
    </location>
</feature>
<dbReference type="EMBL" id="JAGEPF010000029">
    <property type="protein sequence ID" value="MBO2463670.1"/>
    <property type="molecule type" value="Genomic_DNA"/>
</dbReference>
<dbReference type="RefSeq" id="WP_208249363.1">
    <property type="nucleotide sequence ID" value="NZ_JAGEPF010000029.1"/>
</dbReference>
<reference evidence="2 3" key="1">
    <citation type="submission" date="2021-03" db="EMBL/GenBank/DDBJ databases">
        <title>Actinomadura violae sp. nov., isolated from lichen in Thailand.</title>
        <authorList>
            <person name="Kanchanasin P."/>
            <person name="Saeng-In P."/>
            <person name="Phongsopitanun W."/>
            <person name="Yuki M."/>
            <person name="Kudo T."/>
            <person name="Ohkuma M."/>
            <person name="Tanasupawat S."/>
        </authorList>
    </citation>
    <scope>NUCLEOTIDE SEQUENCE [LARGE SCALE GENOMIC DNA]</scope>
    <source>
        <strain evidence="2 3">LCR2-06</strain>
    </source>
</reference>
<keyword evidence="1" id="KW-1133">Transmembrane helix</keyword>
<feature type="transmembrane region" description="Helical" evidence="1">
    <location>
        <begin position="36"/>
        <end position="55"/>
    </location>
</feature>